<dbReference type="AlphaFoldDB" id="S5DS04"/>
<sequence>MKKNTYRLIFLSLSLLLFLTIYVGVNFYQDNEESVLLPAVIEGISPLPNYQVPQQTSLEINLPVDYEIVLIVNNYIIPSSEILNVEATGVYVWKPGPNKTFESWSPGEQNIRITWSKVVGLPDVGEFSWKFYINN</sequence>
<accession>S5DS04</accession>
<name>S5DS04_9ACTN</name>
<proteinExistence type="predicted"/>
<evidence type="ECO:0000313" key="1">
    <source>
        <dbReference type="EMBL" id="AGQ19735.1"/>
    </source>
</evidence>
<protein>
    <submittedName>
        <fullName evidence="1">MedDCM-OCT-S40-C8-cds12</fullName>
    </submittedName>
</protein>
<organism evidence="1">
    <name type="scientific">Candidatus Actinomarina minuta</name>
    <dbReference type="NCBI Taxonomy" id="1389454"/>
    <lineage>
        <taxon>Bacteria</taxon>
        <taxon>Bacillati</taxon>
        <taxon>Actinomycetota</taxon>
        <taxon>Actinomycetes</taxon>
        <taxon>Candidatus Actinomarinidae</taxon>
        <taxon>Candidatus Actinomarinales</taxon>
        <taxon>Candidatus Actinomarineae</taxon>
        <taxon>Candidatus Actinomarinaceae</taxon>
        <taxon>Candidatus Actinomarina</taxon>
    </lineage>
</organism>
<dbReference type="EMBL" id="KC811141">
    <property type="protein sequence ID" value="AGQ19735.1"/>
    <property type="molecule type" value="Genomic_DNA"/>
</dbReference>
<reference evidence="1" key="1">
    <citation type="journal article" date="2013" name="Sci. Rep.">
        <title>Metagenomics uncovers a new group of low GC and ultra-small marine Actinobacteria.</title>
        <authorList>
            <person name="Ghai R."/>
            <person name="Mizuno C.M."/>
            <person name="Picazo A."/>
            <person name="Camacho A."/>
            <person name="Rodriguez-Valera F."/>
        </authorList>
    </citation>
    <scope>NUCLEOTIDE SEQUENCE</scope>
</reference>